<feature type="transmembrane region" description="Helical" evidence="1">
    <location>
        <begin position="141"/>
        <end position="158"/>
    </location>
</feature>
<accession>A0A1I7E751</accession>
<gene>
    <name evidence="2" type="ORF">R69658_03745</name>
    <name evidence="3" type="ORF">SAMN05192563_1014129</name>
</gene>
<dbReference type="Pfam" id="PF03988">
    <property type="entry name" value="DUF347"/>
    <property type="match status" value="4"/>
</dbReference>
<keyword evidence="5" id="KW-1185">Reference proteome</keyword>
<dbReference type="Proteomes" id="UP000674425">
    <property type="component" value="Unassembled WGS sequence"/>
</dbReference>
<keyword evidence="1" id="KW-0812">Transmembrane</keyword>
<feature type="transmembrane region" description="Helical" evidence="1">
    <location>
        <begin position="195"/>
        <end position="212"/>
    </location>
</feature>
<feature type="transmembrane region" description="Helical" evidence="1">
    <location>
        <begin position="164"/>
        <end position="188"/>
    </location>
</feature>
<reference evidence="2 5" key="2">
    <citation type="submission" date="2021-02" db="EMBL/GenBank/DDBJ databases">
        <authorList>
            <person name="Vanwijnsberghe S."/>
        </authorList>
    </citation>
    <scope>NUCLEOTIDE SEQUENCE [LARGE SCALE GENOMIC DNA]</scope>
    <source>
        <strain evidence="2 5">R-69658</strain>
    </source>
</reference>
<protein>
    <submittedName>
        <fullName evidence="3">Uncharacterized membrane-anchored protein</fullName>
    </submittedName>
</protein>
<keyword evidence="1" id="KW-0472">Membrane</keyword>
<feature type="transmembrane region" description="Helical" evidence="1">
    <location>
        <begin position="41"/>
        <end position="64"/>
    </location>
</feature>
<feature type="transmembrane region" description="Helical" evidence="1">
    <location>
        <begin position="102"/>
        <end position="121"/>
    </location>
</feature>
<name>A0A1I7E751_9BURK</name>
<organism evidence="3 4">
    <name type="scientific">Paraburkholderia aspalathi</name>
    <dbReference type="NCBI Taxonomy" id="1324617"/>
    <lineage>
        <taxon>Bacteria</taxon>
        <taxon>Pseudomonadati</taxon>
        <taxon>Pseudomonadota</taxon>
        <taxon>Betaproteobacteria</taxon>
        <taxon>Burkholderiales</taxon>
        <taxon>Burkholderiaceae</taxon>
        <taxon>Paraburkholderia</taxon>
    </lineage>
</organism>
<evidence type="ECO:0000313" key="2">
    <source>
        <dbReference type="EMBL" id="CAE6773672.1"/>
    </source>
</evidence>
<evidence type="ECO:0000313" key="4">
    <source>
        <dbReference type="Proteomes" id="UP000198844"/>
    </source>
</evidence>
<dbReference type="AlphaFoldDB" id="A0A1I7E751"/>
<dbReference type="InterPro" id="IPR007136">
    <property type="entry name" value="DUF347"/>
</dbReference>
<feature type="transmembrane region" description="Helical" evidence="1">
    <location>
        <begin position="76"/>
        <end position="96"/>
    </location>
</feature>
<keyword evidence="1" id="KW-1133">Transmembrane helix</keyword>
<reference evidence="3 4" key="1">
    <citation type="submission" date="2016-10" db="EMBL/GenBank/DDBJ databases">
        <authorList>
            <person name="de Groot N.N."/>
        </authorList>
    </citation>
    <scope>NUCLEOTIDE SEQUENCE [LARGE SCALE GENOMIC DNA]</scope>
    <source>
        <strain evidence="3 4">LMG 27731</strain>
    </source>
</reference>
<dbReference type="EMBL" id="CAJNAU010000034">
    <property type="protein sequence ID" value="CAE6773672.1"/>
    <property type="molecule type" value="Genomic_DNA"/>
</dbReference>
<dbReference type="EMBL" id="FPBH01000014">
    <property type="protein sequence ID" value="SFU19752.1"/>
    <property type="molecule type" value="Genomic_DNA"/>
</dbReference>
<evidence type="ECO:0000313" key="3">
    <source>
        <dbReference type="EMBL" id="SFU19752.1"/>
    </source>
</evidence>
<sequence>MLETSTYRVAEMRNKVPEATLVFWAIKIMATTVGETGADYLAVHVGLGTALTGAMMLTLLIAALAVQLRMRKYVPWIYWLTVVLVSVVGTQITDALTDKLGISLYASTVAFALALAVVFALWYRSERTLSIHTIYTTRRELFYWAAVLFTFALGTAAGDLATEALGLGFMIGVVVFGALIALVCAIYYVGGNPVLTFWLAYILTRPLGASFGDLLSQSRAYGGIGLGTINTSVLFLSAIVVLVVFASAVEQRSTRAIATREP</sequence>
<evidence type="ECO:0000256" key="1">
    <source>
        <dbReference type="SAM" id="Phobius"/>
    </source>
</evidence>
<dbReference type="Proteomes" id="UP000198844">
    <property type="component" value="Unassembled WGS sequence"/>
</dbReference>
<evidence type="ECO:0000313" key="5">
    <source>
        <dbReference type="Proteomes" id="UP000674425"/>
    </source>
</evidence>
<feature type="transmembrane region" description="Helical" evidence="1">
    <location>
        <begin position="224"/>
        <end position="245"/>
    </location>
</feature>
<proteinExistence type="predicted"/>